<keyword evidence="4 7" id="KW-0812">Transmembrane</keyword>
<dbReference type="PROSITE" id="PS01246">
    <property type="entry name" value="UPF0003"/>
    <property type="match status" value="1"/>
</dbReference>
<accession>A0AAX1TU51</accession>
<dbReference type="PANTHER" id="PTHR30221">
    <property type="entry name" value="SMALL-CONDUCTANCE MECHANOSENSITIVE CHANNEL"/>
    <property type="match status" value="1"/>
</dbReference>
<dbReference type="InterPro" id="IPR010920">
    <property type="entry name" value="LSM_dom_sf"/>
</dbReference>
<dbReference type="AlphaFoldDB" id="A0AAX1TU51"/>
<dbReference type="SUPFAM" id="SSF50182">
    <property type="entry name" value="Sm-like ribonucleoproteins"/>
    <property type="match status" value="1"/>
</dbReference>
<feature type="transmembrane region" description="Helical" evidence="7">
    <location>
        <begin position="12"/>
        <end position="34"/>
    </location>
</feature>
<protein>
    <submittedName>
        <fullName evidence="10">Small-conductance mechanosensitive channel</fullName>
    </submittedName>
</protein>
<dbReference type="EMBL" id="LS483487">
    <property type="protein sequence ID" value="SQI99375.1"/>
    <property type="molecule type" value="Genomic_DNA"/>
</dbReference>
<dbReference type="RefSeq" id="WP_005978727.1">
    <property type="nucleotide sequence ID" value="NZ_BAABXY010000001.1"/>
</dbReference>
<evidence type="ECO:0000313" key="11">
    <source>
        <dbReference type="Proteomes" id="UP000249008"/>
    </source>
</evidence>
<comment type="similarity">
    <text evidence="2">Belongs to the MscS (TC 1.A.23) family.</text>
</comment>
<dbReference type="InterPro" id="IPR011066">
    <property type="entry name" value="MscS_channel_C_sf"/>
</dbReference>
<evidence type="ECO:0000259" key="9">
    <source>
        <dbReference type="Pfam" id="PF21082"/>
    </source>
</evidence>
<dbReference type="InterPro" id="IPR011014">
    <property type="entry name" value="MscS_channel_TM-2"/>
</dbReference>
<feature type="domain" description="Mechanosensitive ion channel MscS C-terminal" evidence="9">
    <location>
        <begin position="180"/>
        <end position="261"/>
    </location>
</feature>
<dbReference type="Gene3D" id="2.30.30.60">
    <property type="match status" value="1"/>
</dbReference>
<dbReference type="SUPFAM" id="SSF82689">
    <property type="entry name" value="Mechanosensitive channel protein MscS (YggB), C-terminal domain"/>
    <property type="match status" value="1"/>
</dbReference>
<evidence type="ECO:0000256" key="2">
    <source>
        <dbReference type="ARBA" id="ARBA00008017"/>
    </source>
</evidence>
<evidence type="ECO:0000259" key="8">
    <source>
        <dbReference type="Pfam" id="PF00924"/>
    </source>
</evidence>
<evidence type="ECO:0000256" key="4">
    <source>
        <dbReference type="ARBA" id="ARBA00022692"/>
    </source>
</evidence>
<feature type="domain" description="Mechanosensitive ion channel MscS" evidence="8">
    <location>
        <begin position="106"/>
        <end position="173"/>
    </location>
</feature>
<dbReference type="Gene3D" id="1.10.287.1260">
    <property type="match status" value="1"/>
</dbReference>
<sequence length="274" mass="30717">MHALLESFLTDIFAALPGLVIRGLILIILFIIWPKFLGMLLTTYKKTLEKKNVDPLLESFTVSLLKTIGYIALFFVVVSVIGIKATSLVTVLGTAGIAVGLALQGSLSNLAGGVLILFFKQFSKGDYISNNGGIEGTVDQIHILYTTLITTDNKVIVVPNGQLANNAIINYSRKPERRLDMVFTVSYDTPIDKTKELLRQIAENHPAVLKDKAITIRMAKQSASSLDYNFRVWVKSSDYWETLYDFNEEVKRVFDENGVEIPYQKIDIYNRTEK</sequence>
<keyword evidence="5 7" id="KW-1133">Transmembrane helix</keyword>
<name>A0AAX1TU51_9FUSO</name>
<dbReference type="InterPro" id="IPR023408">
    <property type="entry name" value="MscS_beta-dom_sf"/>
</dbReference>
<dbReference type="KEGG" id="ful:C4N20_07685"/>
<gene>
    <name evidence="10" type="primary">mscS_1</name>
    <name evidence="10" type="ORF">NCTC12112_00084</name>
</gene>
<dbReference type="GO" id="GO:0008381">
    <property type="term" value="F:mechanosensitive monoatomic ion channel activity"/>
    <property type="evidence" value="ECO:0007669"/>
    <property type="project" value="InterPro"/>
</dbReference>
<evidence type="ECO:0000256" key="1">
    <source>
        <dbReference type="ARBA" id="ARBA00004651"/>
    </source>
</evidence>
<dbReference type="InterPro" id="IPR006686">
    <property type="entry name" value="MscS_channel_CS"/>
</dbReference>
<dbReference type="InterPro" id="IPR049278">
    <property type="entry name" value="MS_channel_C"/>
</dbReference>
<dbReference type="Pfam" id="PF00924">
    <property type="entry name" value="MS_channel_2nd"/>
    <property type="match status" value="1"/>
</dbReference>
<proteinExistence type="inferred from homology"/>
<keyword evidence="6 7" id="KW-0472">Membrane</keyword>
<evidence type="ECO:0000256" key="3">
    <source>
        <dbReference type="ARBA" id="ARBA00022475"/>
    </source>
</evidence>
<reference evidence="10 11" key="1">
    <citation type="submission" date="2018-06" db="EMBL/GenBank/DDBJ databases">
        <authorList>
            <consortium name="Pathogen Informatics"/>
            <person name="Doyle S."/>
        </authorList>
    </citation>
    <scope>NUCLEOTIDE SEQUENCE [LARGE SCALE GENOMIC DNA]</scope>
    <source>
        <strain evidence="10 11">NCTC12112</strain>
    </source>
</reference>
<dbReference type="PANTHER" id="PTHR30221:SF1">
    <property type="entry name" value="SMALL-CONDUCTANCE MECHANOSENSITIVE CHANNEL"/>
    <property type="match status" value="1"/>
</dbReference>
<dbReference type="SUPFAM" id="SSF82861">
    <property type="entry name" value="Mechanosensitive channel protein MscS (YggB), transmembrane region"/>
    <property type="match status" value="1"/>
</dbReference>
<comment type="subcellular location">
    <subcellularLocation>
        <location evidence="1">Cell membrane</location>
        <topology evidence="1">Multi-pass membrane protein</topology>
    </subcellularLocation>
</comment>
<keyword evidence="3" id="KW-1003">Cell membrane</keyword>
<feature type="transmembrane region" description="Helical" evidence="7">
    <location>
        <begin position="55"/>
        <end position="83"/>
    </location>
</feature>
<feature type="transmembrane region" description="Helical" evidence="7">
    <location>
        <begin position="95"/>
        <end position="119"/>
    </location>
</feature>
<evidence type="ECO:0000256" key="5">
    <source>
        <dbReference type="ARBA" id="ARBA00022989"/>
    </source>
</evidence>
<dbReference type="Proteomes" id="UP000249008">
    <property type="component" value="Chromosome 1"/>
</dbReference>
<dbReference type="InterPro" id="IPR006685">
    <property type="entry name" value="MscS_channel_2nd"/>
</dbReference>
<dbReference type="InterPro" id="IPR045275">
    <property type="entry name" value="MscS_archaea/bacteria_type"/>
</dbReference>
<evidence type="ECO:0000313" key="10">
    <source>
        <dbReference type="EMBL" id="SQI99375.1"/>
    </source>
</evidence>
<dbReference type="Gene3D" id="3.30.70.100">
    <property type="match status" value="1"/>
</dbReference>
<evidence type="ECO:0000256" key="7">
    <source>
        <dbReference type="SAM" id="Phobius"/>
    </source>
</evidence>
<dbReference type="GeneID" id="78454685"/>
<dbReference type="Pfam" id="PF21082">
    <property type="entry name" value="MS_channel_3rd"/>
    <property type="match status" value="1"/>
</dbReference>
<dbReference type="GO" id="GO:0005886">
    <property type="term" value="C:plasma membrane"/>
    <property type="evidence" value="ECO:0007669"/>
    <property type="project" value="UniProtKB-SubCell"/>
</dbReference>
<organism evidence="10 11">
    <name type="scientific">Fusobacterium ulcerans</name>
    <dbReference type="NCBI Taxonomy" id="861"/>
    <lineage>
        <taxon>Bacteria</taxon>
        <taxon>Fusobacteriati</taxon>
        <taxon>Fusobacteriota</taxon>
        <taxon>Fusobacteriia</taxon>
        <taxon>Fusobacteriales</taxon>
        <taxon>Fusobacteriaceae</taxon>
        <taxon>Fusobacterium</taxon>
    </lineage>
</organism>
<evidence type="ECO:0000256" key="6">
    <source>
        <dbReference type="ARBA" id="ARBA00023136"/>
    </source>
</evidence>